<comment type="caution">
    <text evidence="2">The sequence shown here is derived from an EMBL/GenBank/DDBJ whole genome shotgun (WGS) entry which is preliminary data.</text>
</comment>
<dbReference type="AlphaFoldDB" id="A0AAE4SCJ7"/>
<keyword evidence="1" id="KW-1133">Transmembrane helix</keyword>
<keyword evidence="3" id="KW-1185">Reference proteome</keyword>
<dbReference type="Proteomes" id="UP001271789">
    <property type="component" value="Unassembled WGS sequence"/>
</dbReference>
<feature type="transmembrane region" description="Helical" evidence="1">
    <location>
        <begin position="12"/>
        <end position="32"/>
    </location>
</feature>
<reference evidence="2" key="1">
    <citation type="submission" date="2023-06" db="EMBL/GenBank/DDBJ databases">
        <title>Genome sequence of Methanosarcinaceae archaeon Ag5.</title>
        <authorList>
            <person name="Protasov E."/>
            <person name="Platt K."/>
            <person name="Poehlein A."/>
            <person name="Daniel R."/>
            <person name="Brune A."/>
        </authorList>
    </citation>
    <scope>NUCLEOTIDE SEQUENCE</scope>
    <source>
        <strain evidence="2">Ag5</strain>
    </source>
</reference>
<proteinExistence type="predicted"/>
<evidence type="ECO:0000313" key="3">
    <source>
        <dbReference type="Proteomes" id="UP001271789"/>
    </source>
</evidence>
<dbReference type="RefSeq" id="WP_338098867.1">
    <property type="nucleotide sequence ID" value="NZ_JAWDKD010000007.1"/>
</dbReference>
<accession>A0AAE4SCJ7</accession>
<evidence type="ECO:0000256" key="1">
    <source>
        <dbReference type="SAM" id="Phobius"/>
    </source>
</evidence>
<protein>
    <submittedName>
        <fullName evidence="2">Uncharacterized protein</fullName>
    </submittedName>
</protein>
<keyword evidence="1" id="KW-0812">Transmembrane</keyword>
<organism evidence="2 3">
    <name type="scientific">Methanolapillus africanus</name>
    <dbReference type="NCBI Taxonomy" id="3028297"/>
    <lineage>
        <taxon>Archaea</taxon>
        <taxon>Methanobacteriati</taxon>
        <taxon>Methanobacteriota</taxon>
        <taxon>Stenosarchaea group</taxon>
        <taxon>Methanomicrobia</taxon>
        <taxon>Methanosarcinales</taxon>
        <taxon>Methanosarcinaceae</taxon>
        <taxon>Methanolapillus</taxon>
    </lineage>
</organism>
<sequence>MKPIRNFHPTEFSVGVAIVVGIQLFFLCFSYLSSSPDFSKFNPWVTTSAFVILALYGALSFNSFYIVSQERIFFSYWLNLLFSFTGSFIYLFVILAGITFVLSQTTQFSGLPWFDYLCTFISCIFYLFFFTLIDKLFSKPKFGKLIKKREESL</sequence>
<gene>
    <name evidence="2" type="ORF">MsAg5_03100</name>
</gene>
<name>A0AAE4SCJ7_9EURY</name>
<feature type="transmembrane region" description="Helical" evidence="1">
    <location>
        <begin position="44"/>
        <end position="65"/>
    </location>
</feature>
<feature type="transmembrane region" description="Helical" evidence="1">
    <location>
        <begin position="77"/>
        <end position="101"/>
    </location>
</feature>
<evidence type="ECO:0000313" key="2">
    <source>
        <dbReference type="EMBL" id="MDV0446471.1"/>
    </source>
</evidence>
<keyword evidence="1" id="KW-0472">Membrane</keyword>
<dbReference type="EMBL" id="JAWDKD010000007">
    <property type="protein sequence ID" value="MDV0446471.1"/>
    <property type="molecule type" value="Genomic_DNA"/>
</dbReference>
<feature type="transmembrane region" description="Helical" evidence="1">
    <location>
        <begin position="113"/>
        <end position="133"/>
    </location>
</feature>